<keyword evidence="1" id="KW-0808">Transferase</keyword>
<dbReference type="InterPro" id="IPR000182">
    <property type="entry name" value="GNAT_dom"/>
</dbReference>
<dbReference type="SUPFAM" id="SSF55729">
    <property type="entry name" value="Acyl-CoA N-acyltransferases (Nat)"/>
    <property type="match status" value="1"/>
</dbReference>
<evidence type="ECO:0000256" key="1">
    <source>
        <dbReference type="ARBA" id="ARBA00022679"/>
    </source>
</evidence>
<keyword evidence="5" id="KW-1185">Reference proteome</keyword>
<dbReference type="PANTHER" id="PTHR43877">
    <property type="entry name" value="AMINOALKYLPHOSPHONATE N-ACETYLTRANSFERASE-RELATED-RELATED"/>
    <property type="match status" value="1"/>
</dbReference>
<evidence type="ECO:0000256" key="2">
    <source>
        <dbReference type="ARBA" id="ARBA00023315"/>
    </source>
</evidence>
<protein>
    <submittedName>
        <fullName evidence="4">GNAT family N-acetyltransferase</fullName>
    </submittedName>
</protein>
<evidence type="ECO:0000259" key="3">
    <source>
        <dbReference type="PROSITE" id="PS51186"/>
    </source>
</evidence>
<keyword evidence="2" id="KW-0012">Acyltransferase</keyword>
<feature type="domain" description="N-acetyltransferase" evidence="3">
    <location>
        <begin position="3"/>
        <end position="143"/>
    </location>
</feature>
<name>A0ABX0Y8H1_9PSED</name>
<dbReference type="PANTHER" id="PTHR43877:SF2">
    <property type="entry name" value="AMINOALKYLPHOSPHONATE N-ACETYLTRANSFERASE-RELATED"/>
    <property type="match status" value="1"/>
</dbReference>
<gene>
    <name evidence="4" type="ORF">HBH25_01840</name>
</gene>
<proteinExistence type="predicted"/>
<dbReference type="Pfam" id="PF00583">
    <property type="entry name" value="Acetyltransf_1"/>
    <property type="match status" value="1"/>
</dbReference>
<dbReference type="InterPro" id="IPR016181">
    <property type="entry name" value="Acyl_CoA_acyltransferase"/>
</dbReference>
<evidence type="ECO:0000313" key="5">
    <source>
        <dbReference type="Proteomes" id="UP000746535"/>
    </source>
</evidence>
<evidence type="ECO:0000313" key="4">
    <source>
        <dbReference type="EMBL" id="NJO99609.1"/>
    </source>
</evidence>
<dbReference type="EMBL" id="JAAVJI010000001">
    <property type="protein sequence ID" value="NJO99609.1"/>
    <property type="molecule type" value="Genomic_DNA"/>
</dbReference>
<sequence length="147" mass="16873">MDLEFLPAGDAELAFARSLARCTMMPYYTRHGLLWRDIDFDTGWAWRENYLLRRAALPVGFVSLSADPRALYIRELHLVEQARGQGVGEAVLAHATELAAARHLPRLRLMVFKDNPAQRLYARMGLQVVGEEGCFWRMERLFRQPPG</sequence>
<dbReference type="RefSeq" id="WP_168081431.1">
    <property type="nucleotide sequence ID" value="NZ_JAAVJI010000001.1"/>
</dbReference>
<dbReference type="Proteomes" id="UP000746535">
    <property type="component" value="Unassembled WGS sequence"/>
</dbReference>
<dbReference type="InterPro" id="IPR050832">
    <property type="entry name" value="Bact_Acetyltransf"/>
</dbReference>
<comment type="caution">
    <text evidence="4">The sequence shown here is derived from an EMBL/GenBank/DDBJ whole genome shotgun (WGS) entry which is preliminary data.</text>
</comment>
<dbReference type="PROSITE" id="PS51186">
    <property type="entry name" value="GNAT"/>
    <property type="match status" value="1"/>
</dbReference>
<dbReference type="CDD" id="cd04301">
    <property type="entry name" value="NAT_SF"/>
    <property type="match status" value="1"/>
</dbReference>
<organism evidence="4 5">
    <name type="scientific">Pseudomonas quercus</name>
    <dbReference type="NCBI Taxonomy" id="2722792"/>
    <lineage>
        <taxon>Bacteria</taxon>
        <taxon>Pseudomonadati</taxon>
        <taxon>Pseudomonadota</taxon>
        <taxon>Gammaproteobacteria</taxon>
        <taxon>Pseudomonadales</taxon>
        <taxon>Pseudomonadaceae</taxon>
        <taxon>Pseudomonas</taxon>
    </lineage>
</organism>
<accession>A0ABX0Y8H1</accession>
<reference evidence="4 5" key="1">
    <citation type="submission" date="2020-03" db="EMBL/GenBank/DDBJ databases">
        <authorList>
            <person name="Wang L."/>
            <person name="He N."/>
            <person name="Li Y."/>
            <person name="Fang Y."/>
            <person name="Zhang F."/>
        </authorList>
    </citation>
    <scope>NUCLEOTIDE SEQUENCE [LARGE SCALE GENOMIC DNA]</scope>
    <source>
        <strain evidence="5">hsmgli-8</strain>
    </source>
</reference>
<dbReference type="Gene3D" id="3.40.630.30">
    <property type="match status" value="1"/>
</dbReference>